<dbReference type="AlphaFoldDB" id="A0AAW1S7F1"/>
<dbReference type="Gene3D" id="1.10.3460.10">
    <property type="entry name" value="Chlorophyll a/b binding protein domain"/>
    <property type="match status" value="1"/>
</dbReference>
<feature type="transmembrane region" description="Helical" evidence="6">
    <location>
        <begin position="207"/>
        <end position="226"/>
    </location>
</feature>
<keyword evidence="3 6" id="KW-1133">Transmembrane helix</keyword>
<keyword evidence="4 6" id="KW-0472">Membrane</keyword>
<evidence type="ECO:0000256" key="3">
    <source>
        <dbReference type="ARBA" id="ARBA00022989"/>
    </source>
</evidence>
<dbReference type="GO" id="GO:0016020">
    <property type="term" value="C:membrane"/>
    <property type="evidence" value="ECO:0007669"/>
    <property type="project" value="UniProtKB-SubCell"/>
</dbReference>
<dbReference type="EMBL" id="JALJOS010000003">
    <property type="protein sequence ID" value="KAK9841547.1"/>
    <property type="molecule type" value="Genomic_DNA"/>
</dbReference>
<dbReference type="Proteomes" id="UP001438707">
    <property type="component" value="Unassembled WGS sequence"/>
</dbReference>
<evidence type="ECO:0000256" key="4">
    <source>
        <dbReference type="ARBA" id="ARBA00023136"/>
    </source>
</evidence>
<comment type="caution">
    <text evidence="7">The sequence shown here is derived from an EMBL/GenBank/DDBJ whole genome shotgun (WGS) entry which is preliminary data.</text>
</comment>
<keyword evidence="2 6" id="KW-0812">Transmembrane</keyword>
<proteinExistence type="predicted"/>
<evidence type="ECO:0000256" key="6">
    <source>
        <dbReference type="SAM" id="Phobius"/>
    </source>
</evidence>
<accession>A0AAW1S7F1</accession>
<evidence type="ECO:0000256" key="5">
    <source>
        <dbReference type="SAM" id="MobiDB-lite"/>
    </source>
</evidence>
<organism evidence="7 8">
    <name type="scientific">Apatococcus lobatus</name>
    <dbReference type="NCBI Taxonomy" id="904363"/>
    <lineage>
        <taxon>Eukaryota</taxon>
        <taxon>Viridiplantae</taxon>
        <taxon>Chlorophyta</taxon>
        <taxon>core chlorophytes</taxon>
        <taxon>Trebouxiophyceae</taxon>
        <taxon>Chlorellales</taxon>
        <taxon>Chlorellaceae</taxon>
        <taxon>Apatococcus</taxon>
    </lineage>
</organism>
<feature type="region of interest" description="Disordered" evidence="5">
    <location>
        <begin position="123"/>
        <end position="149"/>
    </location>
</feature>
<gene>
    <name evidence="7" type="ORF">WJX74_007623</name>
</gene>
<evidence type="ECO:0000313" key="8">
    <source>
        <dbReference type="Proteomes" id="UP001438707"/>
    </source>
</evidence>
<sequence>MSQLSSKQSISGSSFCLSARPATSRPCQKLVVQALKSKVKYDKEKSVDSPVSAFTRRREVFAGRLAMSGFVAALAGEFLTGRGALGQLQLETRLPQQYINYGVLGIVAFNFITALAPGSPTFSPDNQADVKKRPSGPTNKPSKFDPTDPPAFFGTSRAFGFTKKNELFVGRVAMLGFASELLGEIQTGGKGPLGQIGVPLDPKGQQYAGVALALWIGVFLVAAIGFNKYGQQEGNEEIY</sequence>
<keyword evidence="8" id="KW-1185">Reference proteome</keyword>
<protein>
    <submittedName>
        <fullName evidence="7">Uncharacterized protein</fullName>
    </submittedName>
</protein>
<dbReference type="PANTHER" id="PTHR14154">
    <property type="entry name" value="UPF0041 BRAIN PROTEIN 44-RELATED"/>
    <property type="match status" value="1"/>
</dbReference>
<evidence type="ECO:0000256" key="2">
    <source>
        <dbReference type="ARBA" id="ARBA00022692"/>
    </source>
</evidence>
<dbReference type="GO" id="GO:0009507">
    <property type="term" value="C:chloroplast"/>
    <property type="evidence" value="ECO:0007669"/>
    <property type="project" value="UniProtKB-SubCell"/>
</dbReference>
<feature type="transmembrane region" description="Helical" evidence="6">
    <location>
        <begin position="98"/>
        <end position="116"/>
    </location>
</feature>
<evidence type="ECO:0000313" key="7">
    <source>
        <dbReference type="EMBL" id="KAK9841547.1"/>
    </source>
</evidence>
<dbReference type="SUPFAM" id="SSF103511">
    <property type="entry name" value="Chlorophyll a-b binding protein"/>
    <property type="match status" value="2"/>
</dbReference>
<name>A0AAW1S7F1_9CHLO</name>
<comment type="subcellular location">
    <subcellularLocation>
        <location evidence="1">Membrane</location>
        <topology evidence="1">Multi-pass membrane protein</topology>
    </subcellularLocation>
</comment>
<reference evidence="7 8" key="1">
    <citation type="journal article" date="2024" name="Nat. Commun.">
        <title>Phylogenomics reveals the evolutionary origins of lichenization in chlorophyte algae.</title>
        <authorList>
            <person name="Puginier C."/>
            <person name="Libourel C."/>
            <person name="Otte J."/>
            <person name="Skaloud P."/>
            <person name="Haon M."/>
            <person name="Grisel S."/>
            <person name="Petersen M."/>
            <person name="Berrin J.G."/>
            <person name="Delaux P.M."/>
            <person name="Dal Grande F."/>
            <person name="Keller J."/>
        </authorList>
    </citation>
    <scope>NUCLEOTIDE SEQUENCE [LARGE SCALE GENOMIC DNA]</scope>
    <source>
        <strain evidence="7 8">SAG 2145</strain>
    </source>
</reference>
<evidence type="ECO:0000256" key="1">
    <source>
        <dbReference type="ARBA" id="ARBA00004141"/>
    </source>
</evidence>